<dbReference type="Pfam" id="PF07287">
    <property type="entry name" value="AtuA"/>
    <property type="match status" value="1"/>
</dbReference>
<accession>A0A6B2QU42</accession>
<sequence length="458" mass="48572">MSNVFRIGNCAGFSGDRVDAASPVVDTLIEAGGPCAIFFETLGERTVALAQLEKRRDPSRGYEPMLERLLEPILVRCAKHGIPIIGNFGAANPPGAAKLIAQLAKRLGLPDLKIGVVYGDDVRDRLNLETHAVYEADTGLDMGGGDVVSANAYISAKPIVEALKAGAQVVVTGRTGDPSLALAPLMHHFGWSEDDWAKLAIGATAGHLLECGAQITGGYYYDPGFKDIPDPANIGFPIAEVGADGSLVITKANRTGGLVNAQVVKEQLLYEIHDPSRYITPDVILDLSGVTVTEIGKDRVQIKGIKGSAAPTTIKATVCFDGGWLGEGEISYAGPNCRARARIAADVLLERLKIRKLDVQARVDLIGVASVHDGDGGTKWRESMAEPDDIRVRLAVSARTQDDADQAAREALALYCCGPAGGGGVRWKTTPRIRTQSYLMLPSDLSPGCTVHTAKELA</sequence>
<comment type="caution">
    <text evidence="2">The sequence shown here is derived from an EMBL/GenBank/DDBJ whole genome shotgun (WGS) entry which is preliminary data.</text>
</comment>
<reference evidence="2" key="1">
    <citation type="submission" date="2020-02" db="EMBL/GenBank/DDBJ databases">
        <authorList>
            <person name="Chen W.-M."/>
        </authorList>
    </citation>
    <scope>NUCLEOTIDE SEQUENCE</scope>
    <source>
        <strain evidence="2">NBD-18</strain>
    </source>
</reference>
<dbReference type="RefSeq" id="WP_163650932.1">
    <property type="nucleotide sequence ID" value="NZ_JAAGRN010000001.1"/>
</dbReference>
<dbReference type="InterPro" id="IPR010839">
    <property type="entry name" value="AtuA_N"/>
</dbReference>
<proteinExistence type="predicted"/>
<dbReference type="AlphaFoldDB" id="A0A6B2QU42"/>
<evidence type="ECO:0000313" key="2">
    <source>
        <dbReference type="EMBL" id="NDY81641.1"/>
    </source>
</evidence>
<gene>
    <name evidence="2" type="ORF">G3I67_00200</name>
</gene>
<evidence type="ECO:0000259" key="1">
    <source>
        <dbReference type="Pfam" id="PF07287"/>
    </source>
</evidence>
<dbReference type="EMBL" id="JAAGRN010000001">
    <property type="protein sequence ID" value="NDY81641.1"/>
    <property type="molecule type" value="Genomic_DNA"/>
</dbReference>
<organism evidence="2">
    <name type="scientific">Sheuella amnicola</name>
    <dbReference type="NCBI Taxonomy" id="2707330"/>
    <lineage>
        <taxon>Bacteria</taxon>
        <taxon>Pseudomonadati</taxon>
        <taxon>Pseudomonadota</taxon>
        <taxon>Betaproteobacteria</taxon>
        <taxon>Burkholderiales</taxon>
        <taxon>Alcaligenaceae</taxon>
        <taxon>Sheuella</taxon>
    </lineage>
</organism>
<dbReference type="PANTHER" id="PTHR47472">
    <property type="entry name" value="PROPIONYL-COA CARBOXYLASE"/>
    <property type="match status" value="1"/>
</dbReference>
<dbReference type="PANTHER" id="PTHR47472:SF1">
    <property type="entry name" value="DUF1446-DOMAIN-CONTAINING PROTEIN"/>
    <property type="match status" value="1"/>
</dbReference>
<name>A0A6B2QU42_9BURK</name>
<feature type="domain" description="Acyclic terpene utilisation N-terminal" evidence="1">
    <location>
        <begin position="6"/>
        <end position="444"/>
    </location>
</feature>
<protein>
    <submittedName>
        <fullName evidence="2">DUF1446 domain-containing protein</fullName>
    </submittedName>
</protein>